<evidence type="ECO:0000313" key="2">
    <source>
        <dbReference type="Proteomes" id="UP000193067"/>
    </source>
</evidence>
<keyword evidence="2" id="KW-1185">Reference proteome</keyword>
<reference evidence="1 2" key="1">
    <citation type="journal article" date="2015" name="Biotechnol. Biofuels">
        <title>Enhanced degradation of softwood versus hardwood by the white-rot fungus Pycnoporus coccineus.</title>
        <authorList>
            <person name="Couturier M."/>
            <person name="Navarro D."/>
            <person name="Chevret D."/>
            <person name="Henrissat B."/>
            <person name="Piumi F."/>
            <person name="Ruiz-Duenas F.J."/>
            <person name="Martinez A.T."/>
            <person name="Grigoriev I.V."/>
            <person name="Riley R."/>
            <person name="Lipzen A."/>
            <person name="Berrin J.G."/>
            <person name="Master E.R."/>
            <person name="Rosso M.N."/>
        </authorList>
    </citation>
    <scope>NUCLEOTIDE SEQUENCE [LARGE SCALE GENOMIC DNA]</scope>
    <source>
        <strain evidence="1 2">BRFM310</strain>
    </source>
</reference>
<organism evidence="1 2">
    <name type="scientific">Trametes coccinea (strain BRFM310)</name>
    <name type="common">Pycnoporus coccineus</name>
    <dbReference type="NCBI Taxonomy" id="1353009"/>
    <lineage>
        <taxon>Eukaryota</taxon>
        <taxon>Fungi</taxon>
        <taxon>Dikarya</taxon>
        <taxon>Basidiomycota</taxon>
        <taxon>Agaricomycotina</taxon>
        <taxon>Agaricomycetes</taxon>
        <taxon>Polyporales</taxon>
        <taxon>Polyporaceae</taxon>
        <taxon>Trametes</taxon>
    </lineage>
</organism>
<evidence type="ECO:0000313" key="1">
    <source>
        <dbReference type="EMBL" id="OSC98176.1"/>
    </source>
</evidence>
<accession>A0A1Y2IAQ6</accession>
<dbReference type="AlphaFoldDB" id="A0A1Y2IAQ6"/>
<proteinExistence type="predicted"/>
<gene>
    <name evidence="1" type="ORF">PYCCODRAFT_1022241</name>
</gene>
<dbReference type="Proteomes" id="UP000193067">
    <property type="component" value="Unassembled WGS sequence"/>
</dbReference>
<dbReference type="EMBL" id="KZ084141">
    <property type="protein sequence ID" value="OSC98176.1"/>
    <property type="molecule type" value="Genomic_DNA"/>
</dbReference>
<name>A0A1Y2IAQ6_TRAC3</name>
<protein>
    <submittedName>
        <fullName evidence="1">Uncharacterized protein</fullName>
    </submittedName>
</protein>
<sequence>MPVNVPIHSGCSPCTRAPTGKLVNVWKYNALLHMFLHKTDHSQKRLPDLPLVHMLSMHISKGGQGYGCERRIHRKVEG</sequence>